<evidence type="ECO:0000313" key="2">
    <source>
        <dbReference type="EMBL" id="GLI31069.1"/>
    </source>
</evidence>
<keyword evidence="1" id="KW-1133">Transmembrane helix</keyword>
<gene>
    <name evidence="2" type="ORF">BCONGLO52_19100</name>
</gene>
<proteinExistence type="predicted"/>
<feature type="transmembrane region" description="Helical" evidence="1">
    <location>
        <begin position="21"/>
        <end position="42"/>
    </location>
</feature>
<accession>A0ABQ5RGR4</accession>
<comment type="caution">
    <text evidence="2">The sequence shown here is derived from an EMBL/GenBank/DDBJ whole genome shotgun (WGS) entry which is preliminary data.</text>
</comment>
<keyword evidence="3" id="KW-1185">Reference proteome</keyword>
<name>A0ABQ5RGR4_9MICO</name>
<dbReference type="EMBL" id="BSDQ01000001">
    <property type="protein sequence ID" value="GLI31069.1"/>
    <property type="molecule type" value="Genomic_DNA"/>
</dbReference>
<organism evidence="2 3">
    <name type="scientific">Brachybacterium conglomeratum</name>
    <dbReference type="NCBI Taxonomy" id="47846"/>
    <lineage>
        <taxon>Bacteria</taxon>
        <taxon>Bacillati</taxon>
        <taxon>Actinomycetota</taxon>
        <taxon>Actinomycetes</taxon>
        <taxon>Micrococcales</taxon>
        <taxon>Dermabacteraceae</taxon>
        <taxon>Brachybacterium</taxon>
    </lineage>
</organism>
<evidence type="ECO:0008006" key="4">
    <source>
        <dbReference type="Google" id="ProtNLM"/>
    </source>
</evidence>
<keyword evidence="1" id="KW-0812">Transmembrane</keyword>
<evidence type="ECO:0000313" key="3">
    <source>
        <dbReference type="Proteomes" id="UP001144451"/>
    </source>
</evidence>
<dbReference type="Proteomes" id="UP001144451">
    <property type="component" value="Unassembled WGS sequence"/>
</dbReference>
<protein>
    <recommendedName>
        <fullName evidence="4">FHA domain-containing protein</fullName>
    </recommendedName>
</protein>
<keyword evidence="1" id="KW-0472">Membrane</keyword>
<feature type="transmembrane region" description="Helical" evidence="1">
    <location>
        <begin position="54"/>
        <end position="74"/>
    </location>
</feature>
<evidence type="ECO:0000256" key="1">
    <source>
        <dbReference type="SAM" id="Phobius"/>
    </source>
</evidence>
<sequence length="256" mass="26854">MTGSDSRRHGAVPSTPETAQTGRLVGASVIDLALLIAGAAAAGGTAHGARFSPVWIAASVLLVVVLGLLVWFALHRRFGAGFGALVLRLRTVDSATGMPTAPHLRSSRTFDLTGGAEPVRIALSKDPLPSDASEVLSSSTPAYLTIELDDGRRYSVRREAVIGHRPEVQTHAEGATEIALTDFSRTVDRVHAAVRLVPGGIRIDALTDRGATAIEIAGLRSDVPPGTSTIAPNAVDLVLGERRLHLARRDAMARTS</sequence>
<reference evidence="2" key="1">
    <citation type="submission" date="2022-12" db="EMBL/GenBank/DDBJ databases">
        <title>Reference genome sequencing for broad-spectrum identification of bacterial and archaeal isolates by mass spectrometry.</title>
        <authorList>
            <person name="Sekiguchi Y."/>
            <person name="Tourlousse D.M."/>
        </authorList>
    </citation>
    <scope>NUCLEOTIDE SEQUENCE</scope>
    <source>
        <strain evidence="2">5-2</strain>
    </source>
</reference>